<reference evidence="1 2" key="1">
    <citation type="submission" date="2018-08" db="EMBL/GenBank/DDBJ databases">
        <title>Genomic Encyclopedia of Type Strains, Phase IV (KMG-IV): sequencing the most valuable type-strain genomes for metagenomic binning, comparative biology and taxonomic classification.</title>
        <authorList>
            <person name="Goeker M."/>
        </authorList>
    </citation>
    <scope>NUCLEOTIDE SEQUENCE [LARGE SCALE GENOMIC DNA]</scope>
    <source>
        <strain evidence="1 2">DSM 25527</strain>
    </source>
</reference>
<keyword evidence="2" id="KW-1185">Reference proteome</keyword>
<sequence length="102" mass="11398">MPISAHIPTSHNTPGAQATPYSMEIEDKIMATLPKPLANWLRYDATQDYCPVAIFKEWRASEKGGDGMTVDQLLASLRATRRIDTQRAYGWSHPQAFGSQFS</sequence>
<dbReference type="EMBL" id="QXDC01000002">
    <property type="protein sequence ID" value="RIA46432.1"/>
    <property type="molecule type" value="Genomic_DNA"/>
</dbReference>
<protein>
    <submittedName>
        <fullName evidence="1">Uncharacterized protein</fullName>
    </submittedName>
</protein>
<gene>
    <name evidence="1" type="ORF">DFR49_0974</name>
</gene>
<dbReference type="Proteomes" id="UP000266568">
    <property type="component" value="Unassembled WGS sequence"/>
</dbReference>
<organism evidence="1 2">
    <name type="scientific">Hephaestia caeni</name>
    <dbReference type="NCBI Taxonomy" id="645617"/>
    <lineage>
        <taxon>Bacteria</taxon>
        <taxon>Pseudomonadati</taxon>
        <taxon>Pseudomonadota</taxon>
        <taxon>Alphaproteobacteria</taxon>
        <taxon>Sphingomonadales</taxon>
        <taxon>Sphingomonadaceae</taxon>
        <taxon>Hephaestia</taxon>
    </lineage>
</organism>
<dbReference type="AlphaFoldDB" id="A0A397PBG3"/>
<evidence type="ECO:0000313" key="1">
    <source>
        <dbReference type="EMBL" id="RIA46432.1"/>
    </source>
</evidence>
<accession>A0A397PBG3</accession>
<name>A0A397PBG3_9SPHN</name>
<comment type="caution">
    <text evidence="1">The sequence shown here is derived from an EMBL/GenBank/DDBJ whole genome shotgun (WGS) entry which is preliminary data.</text>
</comment>
<proteinExistence type="predicted"/>
<evidence type="ECO:0000313" key="2">
    <source>
        <dbReference type="Proteomes" id="UP000266568"/>
    </source>
</evidence>